<keyword evidence="3" id="KW-1185">Reference proteome</keyword>
<evidence type="ECO:0000313" key="3">
    <source>
        <dbReference type="Proteomes" id="UP000305546"/>
    </source>
</evidence>
<dbReference type="InterPro" id="IPR036388">
    <property type="entry name" value="WH-like_DNA-bd_sf"/>
</dbReference>
<dbReference type="Proteomes" id="UP000305546">
    <property type="component" value="Unassembled WGS sequence"/>
</dbReference>
<dbReference type="OrthoDB" id="3254910at2"/>
<dbReference type="InterPro" id="IPR039422">
    <property type="entry name" value="MarR/SlyA-like"/>
</dbReference>
<comment type="caution">
    <text evidence="2">The sequence shown here is derived from an EMBL/GenBank/DDBJ whole genome shotgun (WGS) entry which is preliminary data.</text>
</comment>
<dbReference type="RefSeq" id="WP_139096418.1">
    <property type="nucleotide sequence ID" value="NZ_VDFW01000006.1"/>
</dbReference>
<dbReference type="AlphaFoldDB" id="A0A5C4M4A7"/>
<accession>A0A5C4M4A7</accession>
<evidence type="ECO:0000259" key="1">
    <source>
        <dbReference type="PROSITE" id="PS50995"/>
    </source>
</evidence>
<dbReference type="GO" id="GO:0006950">
    <property type="term" value="P:response to stress"/>
    <property type="evidence" value="ECO:0007669"/>
    <property type="project" value="TreeGrafter"/>
</dbReference>
<dbReference type="Pfam" id="PF12802">
    <property type="entry name" value="MarR_2"/>
    <property type="match status" value="1"/>
</dbReference>
<evidence type="ECO:0000313" key="2">
    <source>
        <dbReference type="EMBL" id="TNC27457.1"/>
    </source>
</evidence>
<organism evidence="2 3">
    <name type="scientific">Amycolatopsis alkalitolerans</name>
    <dbReference type="NCBI Taxonomy" id="2547244"/>
    <lineage>
        <taxon>Bacteria</taxon>
        <taxon>Bacillati</taxon>
        <taxon>Actinomycetota</taxon>
        <taxon>Actinomycetes</taxon>
        <taxon>Pseudonocardiales</taxon>
        <taxon>Pseudonocardiaceae</taxon>
        <taxon>Amycolatopsis</taxon>
    </lineage>
</organism>
<dbReference type="EMBL" id="VDFW01000006">
    <property type="protein sequence ID" value="TNC27457.1"/>
    <property type="molecule type" value="Genomic_DNA"/>
</dbReference>
<dbReference type="PROSITE" id="PS50995">
    <property type="entry name" value="HTH_MARR_2"/>
    <property type="match status" value="1"/>
</dbReference>
<dbReference type="SUPFAM" id="SSF46785">
    <property type="entry name" value="Winged helix' DNA-binding domain"/>
    <property type="match status" value="1"/>
</dbReference>
<dbReference type="GO" id="GO:0003700">
    <property type="term" value="F:DNA-binding transcription factor activity"/>
    <property type="evidence" value="ECO:0007669"/>
    <property type="project" value="InterPro"/>
</dbReference>
<gene>
    <name evidence="2" type="ORF">FG385_10375</name>
</gene>
<dbReference type="InterPro" id="IPR036390">
    <property type="entry name" value="WH_DNA-bd_sf"/>
</dbReference>
<dbReference type="Gene3D" id="1.10.10.10">
    <property type="entry name" value="Winged helix-like DNA-binding domain superfamily/Winged helix DNA-binding domain"/>
    <property type="match status" value="1"/>
</dbReference>
<name>A0A5C4M4A7_9PSEU</name>
<proteinExistence type="predicted"/>
<dbReference type="PANTHER" id="PTHR33164:SF99">
    <property type="entry name" value="MARR FAMILY REGULATORY PROTEIN"/>
    <property type="match status" value="1"/>
</dbReference>
<feature type="domain" description="HTH marR-type" evidence="1">
    <location>
        <begin position="11"/>
        <end position="147"/>
    </location>
</feature>
<dbReference type="PRINTS" id="PR00598">
    <property type="entry name" value="HTHMARR"/>
</dbReference>
<reference evidence="2 3" key="1">
    <citation type="submission" date="2019-06" db="EMBL/GenBank/DDBJ databases">
        <title>Amycolatopsis alkalitolerans sp. nov., isolated from Gastrodia elata Blume.</title>
        <authorList>
            <person name="Narsing Rao M.P."/>
            <person name="Li W.J."/>
        </authorList>
    </citation>
    <scope>NUCLEOTIDE SEQUENCE [LARGE SCALE GENOMIC DNA]</scope>
    <source>
        <strain evidence="2 3">SYSUP0005</strain>
    </source>
</reference>
<sequence>MVEVRWLTGAEQDVWRAYVVAGLRLRHRLHRELSEAHDVSLVDYELLVVLQMQDGRRMRMSDLAAQLGSTKSRLSHQVARMEAAGLLRRLPDPEDKRGVIAELAPAGEALLTSAAPTHVHGVRRHLIDLMSPEEQRVIGTVFSRVLEHLTALPN</sequence>
<protein>
    <submittedName>
        <fullName evidence="2">MarR family transcriptional regulator</fullName>
    </submittedName>
</protein>
<dbReference type="PANTHER" id="PTHR33164">
    <property type="entry name" value="TRANSCRIPTIONAL REGULATOR, MARR FAMILY"/>
    <property type="match status" value="1"/>
</dbReference>
<dbReference type="InterPro" id="IPR000835">
    <property type="entry name" value="HTH_MarR-typ"/>
</dbReference>
<dbReference type="SMART" id="SM00347">
    <property type="entry name" value="HTH_MARR"/>
    <property type="match status" value="1"/>
</dbReference>